<evidence type="ECO:0000259" key="5">
    <source>
        <dbReference type="PROSITE" id="PS51186"/>
    </source>
</evidence>
<dbReference type="NCBIfam" id="TIGR01575">
    <property type="entry name" value="rimI"/>
    <property type="match status" value="1"/>
</dbReference>
<dbReference type="eggNOG" id="COG0456">
    <property type="taxonomic scope" value="Bacteria"/>
</dbReference>
<dbReference type="GO" id="GO:0005840">
    <property type="term" value="C:ribosome"/>
    <property type="evidence" value="ECO:0007669"/>
    <property type="project" value="UniProtKB-KW"/>
</dbReference>
<dbReference type="InterPro" id="IPR016181">
    <property type="entry name" value="Acyl_CoA_acyltransferase"/>
</dbReference>
<keyword evidence="7" id="KW-1185">Reference proteome</keyword>
<feature type="domain" description="N-acetyltransferase" evidence="5">
    <location>
        <begin position="14"/>
        <end position="158"/>
    </location>
</feature>
<organism evidence="6 7">
    <name type="scientific">Terribacillus aidingensis</name>
    <dbReference type="NCBI Taxonomy" id="586416"/>
    <lineage>
        <taxon>Bacteria</taxon>
        <taxon>Bacillati</taxon>
        <taxon>Bacillota</taxon>
        <taxon>Bacilli</taxon>
        <taxon>Bacillales</taxon>
        <taxon>Bacillaceae</taxon>
        <taxon>Terribacillus</taxon>
    </lineage>
</organism>
<dbReference type="PANTHER" id="PTHR43420:SF44">
    <property type="entry name" value="ACETYLTRANSFERASE YPEA"/>
    <property type="match status" value="1"/>
</dbReference>
<dbReference type="Gene3D" id="3.40.630.30">
    <property type="match status" value="1"/>
</dbReference>
<dbReference type="PROSITE" id="PS51186">
    <property type="entry name" value="GNAT"/>
    <property type="match status" value="1"/>
</dbReference>
<keyword evidence="6" id="KW-0689">Ribosomal protein</keyword>
<name>A0A285P2C1_9BACI</name>
<dbReference type="SUPFAM" id="SSF55729">
    <property type="entry name" value="Acyl-CoA N-acyltransferases (Nat)"/>
    <property type="match status" value="1"/>
</dbReference>
<evidence type="ECO:0000256" key="4">
    <source>
        <dbReference type="ARBA" id="ARBA00023315"/>
    </source>
</evidence>
<dbReference type="STRING" id="586416.GZ22_02000"/>
<dbReference type="EMBL" id="OBEK01000004">
    <property type="protein sequence ID" value="SNZ15303.1"/>
    <property type="molecule type" value="Genomic_DNA"/>
</dbReference>
<dbReference type="InterPro" id="IPR006464">
    <property type="entry name" value="AcTrfase_RimI/Ard1"/>
</dbReference>
<dbReference type="Proteomes" id="UP000219356">
    <property type="component" value="Unassembled WGS sequence"/>
</dbReference>
<evidence type="ECO:0000256" key="1">
    <source>
        <dbReference type="ARBA" id="ARBA00005395"/>
    </source>
</evidence>
<evidence type="ECO:0000256" key="3">
    <source>
        <dbReference type="ARBA" id="ARBA00022679"/>
    </source>
</evidence>
<dbReference type="CDD" id="cd04301">
    <property type="entry name" value="NAT_SF"/>
    <property type="match status" value="1"/>
</dbReference>
<keyword evidence="2" id="KW-0963">Cytoplasm</keyword>
<sequence length="158" mass="17691">MAQTTGAAKVSAQPIVRQMQLADIPAVYTIETASFATPWTIDIFEREITENTFASYFVIENEGVIAGYCGMWLVIDEAQITNIAILPSYRGKKLGEKLFAHVMEQAILAGAYRLSLEVRVSNLPAQHLYRKFGLVPGGIRKNYYTDNQEDAIVMWVNL</sequence>
<dbReference type="InterPro" id="IPR000182">
    <property type="entry name" value="GNAT_dom"/>
</dbReference>
<dbReference type="PANTHER" id="PTHR43420">
    <property type="entry name" value="ACETYLTRANSFERASE"/>
    <property type="match status" value="1"/>
</dbReference>
<dbReference type="Pfam" id="PF00583">
    <property type="entry name" value="Acetyltransf_1"/>
    <property type="match status" value="1"/>
</dbReference>
<comment type="similarity">
    <text evidence="1">Belongs to the acetyltransferase family. RimI subfamily.</text>
</comment>
<reference evidence="7" key="1">
    <citation type="submission" date="2017-09" db="EMBL/GenBank/DDBJ databases">
        <authorList>
            <person name="Varghese N."/>
            <person name="Submissions S."/>
        </authorList>
    </citation>
    <scope>NUCLEOTIDE SEQUENCE [LARGE SCALE GENOMIC DNA]</scope>
    <source>
        <strain evidence="7">CGMCC 1.8913</strain>
    </source>
</reference>
<evidence type="ECO:0000313" key="7">
    <source>
        <dbReference type="Proteomes" id="UP000219356"/>
    </source>
</evidence>
<keyword evidence="4" id="KW-0012">Acyltransferase</keyword>
<keyword evidence="3 6" id="KW-0808">Transferase</keyword>
<dbReference type="InterPro" id="IPR050680">
    <property type="entry name" value="YpeA/RimI_acetyltransf"/>
</dbReference>
<evidence type="ECO:0000313" key="6">
    <source>
        <dbReference type="EMBL" id="SNZ15303.1"/>
    </source>
</evidence>
<dbReference type="AlphaFoldDB" id="A0A285P2C1"/>
<gene>
    <name evidence="6" type="ORF">SAMN05421503_2599</name>
</gene>
<evidence type="ECO:0000256" key="2">
    <source>
        <dbReference type="ARBA" id="ARBA00022490"/>
    </source>
</evidence>
<proteinExistence type="inferred from homology"/>
<accession>A0A285P2C1</accession>
<keyword evidence="6" id="KW-0687">Ribonucleoprotein</keyword>
<dbReference type="GO" id="GO:0008080">
    <property type="term" value="F:N-acetyltransferase activity"/>
    <property type="evidence" value="ECO:0007669"/>
    <property type="project" value="InterPro"/>
</dbReference>
<protein>
    <submittedName>
        <fullName evidence="6">[SSU ribosomal protein S18P]-alanine acetyltransferase</fullName>
    </submittedName>
</protein>